<feature type="transmembrane region" description="Helical" evidence="1">
    <location>
        <begin position="34"/>
        <end position="57"/>
    </location>
</feature>
<dbReference type="EMBL" id="JBHUIT010000031">
    <property type="protein sequence ID" value="MFD2257753.1"/>
    <property type="molecule type" value="Genomic_DNA"/>
</dbReference>
<keyword evidence="4" id="KW-1185">Reference proteome</keyword>
<dbReference type="GO" id="GO:0004519">
    <property type="term" value="F:endonuclease activity"/>
    <property type="evidence" value="ECO:0007669"/>
    <property type="project" value="UniProtKB-KW"/>
</dbReference>
<dbReference type="SUPFAM" id="SSF56219">
    <property type="entry name" value="DNase I-like"/>
    <property type="match status" value="1"/>
</dbReference>
<feature type="transmembrane region" description="Helical" evidence="1">
    <location>
        <begin position="64"/>
        <end position="80"/>
    </location>
</feature>
<dbReference type="Pfam" id="PF03372">
    <property type="entry name" value="Exo_endo_phos"/>
    <property type="match status" value="1"/>
</dbReference>
<evidence type="ECO:0000313" key="3">
    <source>
        <dbReference type="EMBL" id="MFD2257753.1"/>
    </source>
</evidence>
<feature type="domain" description="Endonuclease/exonuclease/phosphatase" evidence="2">
    <location>
        <begin position="125"/>
        <end position="321"/>
    </location>
</feature>
<organism evidence="3 4">
    <name type="scientific">Luteolibacter algae</name>
    <dbReference type="NCBI Taxonomy" id="454151"/>
    <lineage>
        <taxon>Bacteria</taxon>
        <taxon>Pseudomonadati</taxon>
        <taxon>Verrucomicrobiota</taxon>
        <taxon>Verrucomicrobiia</taxon>
        <taxon>Verrucomicrobiales</taxon>
        <taxon>Verrucomicrobiaceae</taxon>
        <taxon>Luteolibacter</taxon>
    </lineage>
</organism>
<keyword evidence="3" id="KW-0378">Hydrolase</keyword>
<evidence type="ECO:0000259" key="2">
    <source>
        <dbReference type="Pfam" id="PF03372"/>
    </source>
</evidence>
<protein>
    <submittedName>
        <fullName evidence="3">Endonuclease/exonuclease/phosphatase family protein</fullName>
    </submittedName>
</protein>
<keyword evidence="1" id="KW-1133">Transmembrane helix</keyword>
<keyword evidence="1" id="KW-0812">Transmembrane</keyword>
<evidence type="ECO:0000256" key="1">
    <source>
        <dbReference type="SAM" id="Phobius"/>
    </source>
</evidence>
<dbReference type="Gene3D" id="3.60.10.10">
    <property type="entry name" value="Endonuclease/exonuclease/phosphatase"/>
    <property type="match status" value="1"/>
</dbReference>
<dbReference type="InterPro" id="IPR005135">
    <property type="entry name" value="Endo/exonuclease/phosphatase"/>
</dbReference>
<feature type="transmembrane region" description="Helical" evidence="1">
    <location>
        <begin position="7"/>
        <end position="28"/>
    </location>
</feature>
<sequence>MSGTRRAIGWSLVGCSLFLHIITVWCYARQPDSLAAFTVLPIWIWGGAGLLMSVFAFCFLRAPLSLIVTAVWAVTLSVAMDEAKVLSNFSHPPITIERSLAINGHQILRVATVNCAGFNYGDPVEDLKKWDPDIVLLQQVYPHRVKEFAEKLYGGRGDYRAYLTNGIVTRYEIRREVRNPILSNQQLTVRLPSGAEIEVVNVHLTTAATDMRLWSKKGRTLHRTNRAIRRKQLSVILQVLEQTSPFPTTPTILGGDFNAGATDVVHRQLSRDFEDAFAKVGRGWGDTFHRRFPILRIDHIYSTRQLKPLSCGVAVSKNTDHRMVIADFMMEK</sequence>
<dbReference type="RefSeq" id="WP_386821106.1">
    <property type="nucleotide sequence ID" value="NZ_JBHUIT010000031.1"/>
</dbReference>
<dbReference type="InterPro" id="IPR036691">
    <property type="entry name" value="Endo/exonu/phosph_ase_sf"/>
</dbReference>
<keyword evidence="1" id="KW-0472">Membrane</keyword>
<proteinExistence type="predicted"/>
<keyword evidence="3" id="KW-0255">Endonuclease</keyword>
<gene>
    <name evidence="3" type="ORF">ACFSSA_13815</name>
</gene>
<name>A0ABW5D9I6_9BACT</name>
<dbReference type="Proteomes" id="UP001597375">
    <property type="component" value="Unassembled WGS sequence"/>
</dbReference>
<evidence type="ECO:0000313" key="4">
    <source>
        <dbReference type="Proteomes" id="UP001597375"/>
    </source>
</evidence>
<reference evidence="4" key="1">
    <citation type="journal article" date="2019" name="Int. J. Syst. Evol. Microbiol.">
        <title>The Global Catalogue of Microorganisms (GCM) 10K type strain sequencing project: providing services to taxonomists for standard genome sequencing and annotation.</title>
        <authorList>
            <consortium name="The Broad Institute Genomics Platform"/>
            <consortium name="The Broad Institute Genome Sequencing Center for Infectious Disease"/>
            <person name="Wu L."/>
            <person name="Ma J."/>
        </authorList>
    </citation>
    <scope>NUCLEOTIDE SEQUENCE [LARGE SCALE GENOMIC DNA]</scope>
    <source>
        <strain evidence="4">CGMCC 4.7106</strain>
    </source>
</reference>
<accession>A0ABW5D9I6</accession>
<comment type="caution">
    <text evidence="3">The sequence shown here is derived from an EMBL/GenBank/DDBJ whole genome shotgun (WGS) entry which is preliminary data.</text>
</comment>
<keyword evidence="3" id="KW-0540">Nuclease</keyword>